<dbReference type="Pfam" id="PF01435">
    <property type="entry name" value="Peptidase_M48"/>
    <property type="match status" value="1"/>
</dbReference>
<dbReference type="InterPro" id="IPR001915">
    <property type="entry name" value="Peptidase_M48"/>
</dbReference>
<evidence type="ECO:0000256" key="3">
    <source>
        <dbReference type="ARBA" id="ARBA00022670"/>
    </source>
</evidence>
<organism evidence="13 14">
    <name type="scientific">Bacteroides faecichinchillae</name>
    <dbReference type="NCBI Taxonomy" id="871325"/>
    <lineage>
        <taxon>Bacteria</taxon>
        <taxon>Pseudomonadati</taxon>
        <taxon>Bacteroidota</taxon>
        <taxon>Bacteroidia</taxon>
        <taxon>Bacteroidales</taxon>
        <taxon>Bacteroidaceae</taxon>
        <taxon>Bacteroides</taxon>
    </lineage>
</organism>
<evidence type="ECO:0000256" key="6">
    <source>
        <dbReference type="ARBA" id="ARBA00022801"/>
    </source>
</evidence>
<keyword evidence="4 11" id="KW-0812">Transmembrane</keyword>
<keyword evidence="6" id="KW-0378">Hydrolase</keyword>
<keyword evidence="14" id="KW-1185">Reference proteome</keyword>
<reference evidence="13 14" key="1">
    <citation type="submission" date="2016-11" db="EMBL/GenBank/DDBJ databases">
        <authorList>
            <person name="Jaros S."/>
            <person name="Januszkiewicz K."/>
            <person name="Wedrychowicz H."/>
        </authorList>
    </citation>
    <scope>NUCLEOTIDE SEQUENCE [LARGE SCALE GENOMIC DNA]</scope>
    <source>
        <strain evidence="13 14">DSM 26883</strain>
    </source>
</reference>
<dbReference type="RefSeq" id="WP_081800197.1">
    <property type="nucleotide sequence ID" value="NZ_FQVD01000009.1"/>
</dbReference>
<evidence type="ECO:0000313" key="13">
    <source>
        <dbReference type="EMBL" id="SHE98491.1"/>
    </source>
</evidence>
<evidence type="ECO:0000313" key="14">
    <source>
        <dbReference type="Proteomes" id="UP000184436"/>
    </source>
</evidence>
<dbReference type="PANTHER" id="PTHR43221">
    <property type="entry name" value="PROTEASE HTPX"/>
    <property type="match status" value="1"/>
</dbReference>
<feature type="transmembrane region" description="Helical" evidence="11">
    <location>
        <begin position="60"/>
        <end position="85"/>
    </location>
</feature>
<sequence>MKHNDTIRQHSSIVLFKISLFILVYIGLIAIGVLLIWLAYQFCFWGVLHLTALHSIRLMLLLLALMVGGIGFSLMFGIYLVKFIFSRTINNNESRRLITETECPQLFQAIREVALETQCPMPKKVYLSPDVNACVFYNTSFWSIFFPVKKNLEIGLGLFNATNTNELKGILAHEFGHFSQKSMKVGSTVYIANTVIYNLAFQEDKWDKWVDEWCVIPIQSLAFFGKFTRIFTNLVKRILQYMYRVVNHSYFKLSRQMEYDADRIACDYIGKDVFASALYKIEILASSFNVTKEALANLAEEKKKVNNFFEAYQIITDIITQNNHLSISYQSLMDQEIPTLYPPSRIVIENTWDTHPSTEKRVSHLTSCNSKKKVTSFVSSWTLLPENIKLKVADIVEKEVQTSAEAETLKTISNEAFRQWYLEYYCNNIVIEKYRYFLNRNILVFDRSEVAANKIDTPFTAANCDVIKEYEVALNDCNTLYKVYYKQIEVESIRYLNEECSIKALPIKRHEEYVGTLSVKVKQIDKDIYQYLMYCCKLNNNALTNEINSIYDAIFFAQTNIKEHDSELDMRINALVNELNRPVNRTDEEIIELKKMINSLTNDIKKIVSAGNWNLLSTVGDTKMIELLQTFVQSPLDESTNSVIDTEQINTMIQVKVIYFYLLKTLEHKSKIRLGAKIEEIERNLPIID</sequence>
<evidence type="ECO:0000256" key="5">
    <source>
        <dbReference type="ARBA" id="ARBA00022723"/>
    </source>
</evidence>
<evidence type="ECO:0000259" key="12">
    <source>
        <dbReference type="Pfam" id="PF01435"/>
    </source>
</evidence>
<evidence type="ECO:0000256" key="11">
    <source>
        <dbReference type="SAM" id="Phobius"/>
    </source>
</evidence>
<dbReference type="EMBL" id="FQVD01000009">
    <property type="protein sequence ID" value="SHE98491.1"/>
    <property type="molecule type" value="Genomic_DNA"/>
</dbReference>
<evidence type="ECO:0000256" key="9">
    <source>
        <dbReference type="ARBA" id="ARBA00023049"/>
    </source>
</evidence>
<evidence type="ECO:0000256" key="10">
    <source>
        <dbReference type="ARBA" id="ARBA00023136"/>
    </source>
</evidence>
<keyword evidence="7" id="KW-0862">Zinc</keyword>
<keyword evidence="2" id="KW-1003">Cell membrane</keyword>
<keyword evidence="9" id="KW-0482">Metalloprotease</keyword>
<dbReference type="STRING" id="871325.SAMN05444349_10951"/>
<dbReference type="GO" id="GO:0004222">
    <property type="term" value="F:metalloendopeptidase activity"/>
    <property type="evidence" value="ECO:0007669"/>
    <property type="project" value="InterPro"/>
</dbReference>
<comment type="cofactor">
    <cofactor evidence="1">
        <name>Zn(2+)</name>
        <dbReference type="ChEBI" id="CHEBI:29105"/>
    </cofactor>
</comment>
<evidence type="ECO:0000256" key="1">
    <source>
        <dbReference type="ARBA" id="ARBA00001947"/>
    </source>
</evidence>
<proteinExistence type="predicted"/>
<dbReference type="InterPro" id="IPR050083">
    <property type="entry name" value="HtpX_protease"/>
</dbReference>
<dbReference type="PANTHER" id="PTHR43221:SF2">
    <property type="entry name" value="PROTEASE HTPX HOMOLOG"/>
    <property type="match status" value="1"/>
</dbReference>
<dbReference type="Proteomes" id="UP000184436">
    <property type="component" value="Unassembled WGS sequence"/>
</dbReference>
<evidence type="ECO:0000256" key="8">
    <source>
        <dbReference type="ARBA" id="ARBA00022989"/>
    </source>
</evidence>
<keyword evidence="3 13" id="KW-0645">Protease</keyword>
<keyword evidence="10 11" id="KW-0472">Membrane</keyword>
<evidence type="ECO:0000256" key="7">
    <source>
        <dbReference type="ARBA" id="ARBA00022833"/>
    </source>
</evidence>
<dbReference type="CDD" id="cd07328">
    <property type="entry name" value="M48_Ste24p_like"/>
    <property type="match status" value="1"/>
</dbReference>
<dbReference type="GO" id="GO:0046872">
    <property type="term" value="F:metal ion binding"/>
    <property type="evidence" value="ECO:0007669"/>
    <property type="project" value="UniProtKB-KW"/>
</dbReference>
<dbReference type="AlphaFoldDB" id="A0A1M4XYB8"/>
<feature type="domain" description="Peptidase M48" evidence="12">
    <location>
        <begin position="108"/>
        <end position="367"/>
    </location>
</feature>
<evidence type="ECO:0000256" key="2">
    <source>
        <dbReference type="ARBA" id="ARBA00022475"/>
    </source>
</evidence>
<feature type="transmembrane region" description="Helical" evidence="11">
    <location>
        <begin position="20"/>
        <end position="40"/>
    </location>
</feature>
<name>A0A1M4XYB8_9BACE</name>
<protein>
    <submittedName>
        <fullName evidence="13">Zn-dependent protease with chaperone function</fullName>
    </submittedName>
</protein>
<keyword evidence="5" id="KW-0479">Metal-binding</keyword>
<dbReference type="OrthoDB" id="9789270at2"/>
<accession>A0A1M4XYB8</accession>
<dbReference type="Gene3D" id="3.30.2010.10">
    <property type="entry name" value="Metalloproteases ('zincins'), catalytic domain"/>
    <property type="match status" value="1"/>
</dbReference>
<evidence type="ECO:0000256" key="4">
    <source>
        <dbReference type="ARBA" id="ARBA00022692"/>
    </source>
</evidence>
<keyword evidence="8 11" id="KW-1133">Transmembrane helix</keyword>
<gene>
    <name evidence="13" type="ORF">SAMN05444349_10951</name>
</gene>
<dbReference type="GO" id="GO:0006508">
    <property type="term" value="P:proteolysis"/>
    <property type="evidence" value="ECO:0007669"/>
    <property type="project" value="UniProtKB-KW"/>
</dbReference>